<evidence type="ECO:0000313" key="5">
    <source>
        <dbReference type="Proteomes" id="UP000199416"/>
    </source>
</evidence>
<dbReference type="GO" id="GO:0000287">
    <property type="term" value="F:magnesium ion binding"/>
    <property type="evidence" value="ECO:0007669"/>
    <property type="project" value="InterPro"/>
</dbReference>
<dbReference type="PANTHER" id="PTHR12215">
    <property type="entry name" value="PHOSPHOPANTETHEINE TRANSFERASE"/>
    <property type="match status" value="1"/>
</dbReference>
<dbReference type="InterPro" id="IPR008278">
    <property type="entry name" value="4-PPantetheinyl_Trfase_dom"/>
</dbReference>
<feature type="domain" description="4'-phosphopantetheinyl transferase" evidence="3">
    <location>
        <begin position="142"/>
        <end position="207"/>
    </location>
</feature>
<dbReference type="EMBL" id="FMZF01000002">
    <property type="protein sequence ID" value="SDC49574.1"/>
    <property type="molecule type" value="Genomic_DNA"/>
</dbReference>
<reference evidence="5" key="1">
    <citation type="submission" date="2016-10" db="EMBL/GenBank/DDBJ databases">
        <authorList>
            <person name="Varghese N."/>
            <person name="Submissions S."/>
        </authorList>
    </citation>
    <scope>NUCLEOTIDE SEQUENCE [LARGE SCALE GENOMIC DNA]</scope>
    <source>
        <strain evidence="5">DSM 45421</strain>
    </source>
</reference>
<dbReference type="SUPFAM" id="SSF56214">
    <property type="entry name" value="4'-phosphopantetheinyl transferase"/>
    <property type="match status" value="2"/>
</dbReference>
<dbReference type="Proteomes" id="UP000199416">
    <property type="component" value="Unassembled WGS sequence"/>
</dbReference>
<dbReference type="AlphaFoldDB" id="A0A1G6M2P3"/>
<evidence type="ECO:0000256" key="1">
    <source>
        <dbReference type="ARBA" id="ARBA00010990"/>
    </source>
</evidence>
<comment type="similarity">
    <text evidence="1">Belongs to the P-Pant transferase superfamily. Gsp/Sfp/HetI/AcpT family.</text>
</comment>
<dbReference type="PANTHER" id="PTHR12215:SF10">
    <property type="entry name" value="L-AMINOADIPATE-SEMIALDEHYDE DEHYDROGENASE-PHOSPHOPANTETHEINYL TRANSFERASE"/>
    <property type="match status" value="1"/>
</dbReference>
<dbReference type="GO" id="GO:0019878">
    <property type="term" value="P:lysine biosynthetic process via aminoadipic acid"/>
    <property type="evidence" value="ECO:0007669"/>
    <property type="project" value="TreeGrafter"/>
</dbReference>
<evidence type="ECO:0000256" key="2">
    <source>
        <dbReference type="ARBA" id="ARBA00022679"/>
    </source>
</evidence>
<organism evidence="4 5">
    <name type="scientific">Geodermatophilus telluris</name>
    <dbReference type="NCBI Taxonomy" id="1190417"/>
    <lineage>
        <taxon>Bacteria</taxon>
        <taxon>Bacillati</taxon>
        <taxon>Actinomycetota</taxon>
        <taxon>Actinomycetes</taxon>
        <taxon>Geodermatophilales</taxon>
        <taxon>Geodermatophilaceae</taxon>
        <taxon>Geodermatophilus</taxon>
    </lineage>
</organism>
<name>A0A1G6M2P3_9ACTN</name>
<dbReference type="InterPro" id="IPR050559">
    <property type="entry name" value="P-Pant_transferase_sf"/>
</dbReference>
<dbReference type="Gene3D" id="3.90.470.20">
    <property type="entry name" value="4'-phosphopantetheinyl transferase domain"/>
    <property type="match status" value="1"/>
</dbReference>
<gene>
    <name evidence="4" type="ORF">SAMN05660690_1653</name>
</gene>
<protein>
    <submittedName>
        <fullName evidence="4">4'-phosphopantetheinyl transferase</fullName>
    </submittedName>
</protein>
<proteinExistence type="inferred from homology"/>
<dbReference type="Pfam" id="PF01648">
    <property type="entry name" value="ACPS"/>
    <property type="match status" value="1"/>
</dbReference>
<sequence>MAARPVRAYVRGPMPLLTQRTATTPPAVRDRGRSSRRVTCDVWLLDLTDGRWDVPRAAALLSSAERARAERGTPAVRRRRVLVRAVLREVLGELLATAPGEVPLDRRDGRPVLAGAAAGSGLDVSCSTGDGLALVAVAHGTRVGVDVEPQREQDWRDAAAEGWLAPAEVAAVAALPPAERAGALTRRWTQKEAVLKAEGVGLRRDPATVPTPGGDAGRAGAWELVAVPVPDGHLASLATGRPVVPVIEERSPW</sequence>
<evidence type="ECO:0000313" key="4">
    <source>
        <dbReference type="EMBL" id="SDC49574.1"/>
    </source>
</evidence>
<accession>A0A1G6M2P3</accession>
<dbReference type="InterPro" id="IPR037143">
    <property type="entry name" value="4-PPantetheinyl_Trfase_dom_sf"/>
</dbReference>
<dbReference type="GO" id="GO:0008897">
    <property type="term" value="F:holo-[acyl-carrier-protein] synthase activity"/>
    <property type="evidence" value="ECO:0007669"/>
    <property type="project" value="InterPro"/>
</dbReference>
<dbReference type="STRING" id="1190417.SAMN05660690_1653"/>
<evidence type="ECO:0000259" key="3">
    <source>
        <dbReference type="Pfam" id="PF01648"/>
    </source>
</evidence>
<keyword evidence="5" id="KW-1185">Reference proteome</keyword>
<dbReference type="GO" id="GO:0005829">
    <property type="term" value="C:cytosol"/>
    <property type="evidence" value="ECO:0007669"/>
    <property type="project" value="TreeGrafter"/>
</dbReference>
<keyword evidence="2 4" id="KW-0808">Transferase</keyword>